<evidence type="ECO:0000256" key="4">
    <source>
        <dbReference type="ARBA" id="ARBA00023163"/>
    </source>
</evidence>
<proteinExistence type="inferred from homology"/>
<evidence type="ECO:0000313" key="8">
    <source>
        <dbReference type="Proteomes" id="UP000751190"/>
    </source>
</evidence>
<gene>
    <name evidence="7" type="ORF">KFE25_011881</name>
</gene>
<dbReference type="PANTHER" id="PTHR11064">
    <property type="entry name" value="CCAAT-BINDING TRANSCRIPTION FACTOR-RELATED"/>
    <property type="match status" value="1"/>
</dbReference>
<dbReference type="GO" id="GO:0016602">
    <property type="term" value="C:CCAAT-binding factor complex"/>
    <property type="evidence" value="ECO:0007669"/>
    <property type="project" value="InterPro"/>
</dbReference>
<reference evidence="7" key="1">
    <citation type="submission" date="2021-05" db="EMBL/GenBank/DDBJ databases">
        <title>The genome of the haptophyte Pavlova lutheri (Diacronema luteri, Pavlovales) - a model for lipid biosynthesis in eukaryotic algae.</title>
        <authorList>
            <person name="Hulatt C.J."/>
            <person name="Posewitz M.C."/>
        </authorList>
    </citation>
    <scope>NUCLEOTIDE SEQUENCE</scope>
    <source>
        <strain evidence="7">NIVA-4/92</strain>
    </source>
</reference>
<evidence type="ECO:0000256" key="3">
    <source>
        <dbReference type="ARBA" id="ARBA00023125"/>
    </source>
</evidence>
<dbReference type="OMA" id="FRWRAGE"/>
<evidence type="ECO:0000256" key="2">
    <source>
        <dbReference type="ARBA" id="ARBA00023015"/>
    </source>
</evidence>
<dbReference type="AlphaFoldDB" id="A0A8J5XKG2"/>
<evidence type="ECO:0000259" key="6">
    <source>
        <dbReference type="Pfam" id="PF00808"/>
    </source>
</evidence>
<feature type="region of interest" description="Disordered" evidence="5">
    <location>
        <begin position="1"/>
        <end position="32"/>
    </location>
</feature>
<feature type="domain" description="Transcription factor CBF/NF-Y/archaeal histone" evidence="6">
    <location>
        <begin position="38"/>
        <end position="101"/>
    </location>
</feature>
<keyword evidence="3" id="KW-0238">DNA-binding</keyword>
<dbReference type="PANTHER" id="PTHR11064:SF9">
    <property type="entry name" value="NUCLEAR TRANSCRIPTION FACTOR Y SUBUNIT BETA"/>
    <property type="match status" value="1"/>
</dbReference>
<keyword evidence="8" id="KW-1185">Reference proteome</keyword>
<sequence>MADEGDAGGWQEPQESRPAASTAGEEVARSGGDPDYLLPIANVGRIMKGGVPVGAKISKDAKECVQECVSEFISFITMEANEKCLQEKRKTISGDDLIWAMKNLGFDNYVEPLSLYLNRYKQLAASDETTLNEGRMRQQREDGASTDEAAGSSIDRAAGSARTAAPHPPVEGHTGMPSGLAHVAYATHIVGATAYVPSPQEQSHADSARQRAVPLLQVADASVPRAAHAEMNGASPAATGP</sequence>
<dbReference type="EMBL" id="JAGTXO010000033">
    <property type="protein sequence ID" value="KAG8460390.1"/>
    <property type="molecule type" value="Genomic_DNA"/>
</dbReference>
<keyword evidence="2" id="KW-0805">Transcription regulation</keyword>
<organism evidence="7 8">
    <name type="scientific">Diacronema lutheri</name>
    <name type="common">Unicellular marine alga</name>
    <name type="synonym">Monochrysis lutheri</name>
    <dbReference type="NCBI Taxonomy" id="2081491"/>
    <lineage>
        <taxon>Eukaryota</taxon>
        <taxon>Haptista</taxon>
        <taxon>Haptophyta</taxon>
        <taxon>Pavlovophyceae</taxon>
        <taxon>Pavlovales</taxon>
        <taxon>Pavlovaceae</taxon>
        <taxon>Diacronema</taxon>
    </lineage>
</organism>
<evidence type="ECO:0000256" key="5">
    <source>
        <dbReference type="SAM" id="MobiDB-lite"/>
    </source>
</evidence>
<comment type="similarity">
    <text evidence="1">Belongs to the NFYB/HAP3 subunit family.</text>
</comment>
<dbReference type="OrthoDB" id="386949at2759"/>
<dbReference type="PRINTS" id="PR00615">
    <property type="entry name" value="CCAATSUBUNTA"/>
</dbReference>
<keyword evidence="4" id="KW-0804">Transcription</keyword>
<name>A0A8J5XKG2_DIALT</name>
<dbReference type="GO" id="GO:0000978">
    <property type="term" value="F:RNA polymerase II cis-regulatory region sequence-specific DNA binding"/>
    <property type="evidence" value="ECO:0007669"/>
    <property type="project" value="TreeGrafter"/>
</dbReference>
<dbReference type="GO" id="GO:0001228">
    <property type="term" value="F:DNA-binding transcription activator activity, RNA polymerase II-specific"/>
    <property type="evidence" value="ECO:0007669"/>
    <property type="project" value="InterPro"/>
</dbReference>
<dbReference type="FunFam" id="1.10.20.10:FF:000099">
    <property type="entry name" value="nuclear transcription factor Y subunit beta"/>
    <property type="match status" value="1"/>
</dbReference>
<dbReference type="CDD" id="cd22907">
    <property type="entry name" value="HFD_NFYB"/>
    <property type="match status" value="1"/>
</dbReference>
<feature type="region of interest" description="Disordered" evidence="5">
    <location>
        <begin position="130"/>
        <end position="178"/>
    </location>
</feature>
<dbReference type="Pfam" id="PF00808">
    <property type="entry name" value="CBFD_NFYB_HMF"/>
    <property type="match status" value="1"/>
</dbReference>
<dbReference type="InterPro" id="IPR003958">
    <property type="entry name" value="CBFA_NFYB_domain"/>
</dbReference>
<protein>
    <recommendedName>
        <fullName evidence="6">Transcription factor CBF/NF-Y/archaeal histone domain-containing protein</fullName>
    </recommendedName>
</protein>
<comment type="caution">
    <text evidence="7">The sequence shown here is derived from an EMBL/GenBank/DDBJ whole genome shotgun (WGS) entry which is preliminary data.</text>
</comment>
<dbReference type="InterPro" id="IPR027113">
    <property type="entry name" value="Transc_fact_NFYB/HAP3"/>
</dbReference>
<evidence type="ECO:0000313" key="7">
    <source>
        <dbReference type="EMBL" id="KAG8460390.1"/>
    </source>
</evidence>
<dbReference type="SUPFAM" id="SSF47113">
    <property type="entry name" value="Histone-fold"/>
    <property type="match status" value="1"/>
</dbReference>
<dbReference type="InterPro" id="IPR009072">
    <property type="entry name" value="Histone-fold"/>
</dbReference>
<dbReference type="Gene3D" id="1.10.20.10">
    <property type="entry name" value="Histone, subunit A"/>
    <property type="match status" value="1"/>
</dbReference>
<evidence type="ECO:0000256" key="1">
    <source>
        <dbReference type="ARBA" id="ARBA00009053"/>
    </source>
</evidence>
<accession>A0A8J5XKG2</accession>
<dbReference type="Proteomes" id="UP000751190">
    <property type="component" value="Unassembled WGS sequence"/>
</dbReference>
<feature type="compositionally biased region" description="Basic and acidic residues" evidence="5">
    <location>
        <begin position="134"/>
        <end position="143"/>
    </location>
</feature>
<dbReference type="GO" id="GO:0046982">
    <property type="term" value="F:protein heterodimerization activity"/>
    <property type="evidence" value="ECO:0007669"/>
    <property type="project" value="InterPro"/>
</dbReference>